<comment type="caution">
    <text evidence="1">The sequence shown here is derived from an EMBL/GenBank/DDBJ whole genome shotgun (WGS) entry which is preliminary data.</text>
</comment>
<dbReference type="InterPro" id="IPR008775">
    <property type="entry name" value="Phytyl_CoA_dOase-like"/>
</dbReference>
<dbReference type="GO" id="GO:0051213">
    <property type="term" value="F:dioxygenase activity"/>
    <property type="evidence" value="ECO:0007669"/>
    <property type="project" value="UniProtKB-KW"/>
</dbReference>
<keyword evidence="1" id="KW-0560">Oxidoreductase</keyword>
<keyword evidence="1" id="KW-0223">Dioxygenase</keyword>
<dbReference type="EMBL" id="JARVKF010000428">
    <property type="protein sequence ID" value="KAK9414348.1"/>
    <property type="molecule type" value="Genomic_DNA"/>
</dbReference>
<reference evidence="1 2" key="1">
    <citation type="journal article" date="2024" name="J. Plant Pathol.">
        <title>Sequence and assembly of the genome of Seiridium unicorne, isolate CBS 538.82, causal agent of cypress canker disease.</title>
        <authorList>
            <person name="Scali E."/>
            <person name="Rocca G.D."/>
            <person name="Danti R."/>
            <person name="Garbelotto M."/>
            <person name="Barberini S."/>
            <person name="Baroncelli R."/>
            <person name="Emiliani G."/>
        </authorList>
    </citation>
    <scope>NUCLEOTIDE SEQUENCE [LARGE SCALE GENOMIC DNA]</scope>
    <source>
        <strain evidence="1 2">BM-138-508</strain>
    </source>
</reference>
<dbReference type="PANTHER" id="PTHR31630">
    <property type="entry name" value="PHYTANOYL-COA DIOXYGENASE-RELATED-RELATED"/>
    <property type="match status" value="1"/>
</dbReference>
<proteinExistence type="predicted"/>
<keyword evidence="2" id="KW-1185">Reference proteome</keyword>
<protein>
    <submittedName>
        <fullName evidence="1">Phytanoyl-CoA dioxygenase</fullName>
    </submittedName>
</protein>
<sequence length="340" mass="38376">MAPSAIDIAASEPTFTLSPPPVPGALKLQYDDFRTDLQNNGYAVVKGAIPRERADKYRQKALDWLLSFGTDLDLNNSETWIEKNLPVMNPIIRAFIGYGICHEQFMWDVRMEPGVQEAFTKIWGTSELLSSFDGLNITLPNRPDLAARAGWEHVDQSPLKRGLHCVQGIVNLAPCGPEDGGLVVYPGSHKLFDEFFDSQTDSDSWMPKDIFHFSKEQLKWWKDRGIAPQKVCAEPGDLILWDSRLMHYGSDPTEKGEQIRTAIYVACMPARLASPEQLALKKKVFESYGSTTHWPHEHIVFRNVQTFLPDGTRDPRDRSQPLDVPEPTDKLLKLAGVLPY</sequence>
<evidence type="ECO:0000313" key="1">
    <source>
        <dbReference type="EMBL" id="KAK9414348.1"/>
    </source>
</evidence>
<evidence type="ECO:0000313" key="2">
    <source>
        <dbReference type="Proteomes" id="UP001408356"/>
    </source>
</evidence>
<dbReference type="PANTHER" id="PTHR31630:SF6">
    <property type="entry name" value="PHYTANOYL-COA DIOXYGENASE-RELATED"/>
    <property type="match status" value="1"/>
</dbReference>
<dbReference type="SUPFAM" id="SSF51197">
    <property type="entry name" value="Clavaminate synthase-like"/>
    <property type="match status" value="1"/>
</dbReference>
<dbReference type="Proteomes" id="UP001408356">
    <property type="component" value="Unassembled WGS sequence"/>
</dbReference>
<name>A0ABR2UIA4_9PEZI</name>
<dbReference type="Gene3D" id="2.60.120.620">
    <property type="entry name" value="q2cbj1_9rhob like domain"/>
    <property type="match status" value="1"/>
</dbReference>
<accession>A0ABR2UIA4</accession>
<gene>
    <name evidence="1" type="ORF">SUNI508_11310</name>
</gene>
<organism evidence="1 2">
    <name type="scientific">Seiridium unicorne</name>
    <dbReference type="NCBI Taxonomy" id="138068"/>
    <lineage>
        <taxon>Eukaryota</taxon>
        <taxon>Fungi</taxon>
        <taxon>Dikarya</taxon>
        <taxon>Ascomycota</taxon>
        <taxon>Pezizomycotina</taxon>
        <taxon>Sordariomycetes</taxon>
        <taxon>Xylariomycetidae</taxon>
        <taxon>Amphisphaeriales</taxon>
        <taxon>Sporocadaceae</taxon>
        <taxon>Seiridium</taxon>
    </lineage>
</organism>
<dbReference type="Pfam" id="PF05721">
    <property type="entry name" value="PhyH"/>
    <property type="match status" value="1"/>
</dbReference>